<accession>A0A315Z7J3</accession>
<gene>
    <name evidence="5" type="ORF">BC781_104151</name>
</gene>
<evidence type="ECO:0000259" key="4">
    <source>
        <dbReference type="Pfam" id="PF09976"/>
    </source>
</evidence>
<comment type="caution">
    <text evidence="5">The sequence shown here is derived from an EMBL/GenBank/DDBJ whole genome shotgun (WGS) entry which is preliminary data.</text>
</comment>
<evidence type="ECO:0000256" key="1">
    <source>
        <dbReference type="PROSITE-ProRule" id="PRU00339"/>
    </source>
</evidence>
<dbReference type="Pfam" id="PF09976">
    <property type="entry name" value="TPR_21"/>
    <property type="match status" value="1"/>
</dbReference>
<proteinExistence type="predicted"/>
<keyword evidence="3" id="KW-1133">Transmembrane helix</keyword>
<evidence type="ECO:0000313" key="6">
    <source>
        <dbReference type="Proteomes" id="UP000245535"/>
    </source>
</evidence>
<name>A0A315Z7J3_SEDFL</name>
<dbReference type="Proteomes" id="UP000245535">
    <property type="component" value="Unassembled WGS sequence"/>
</dbReference>
<protein>
    <submittedName>
        <fullName evidence="5">Tetratricopeptide repeat protein</fullName>
    </submittedName>
</protein>
<dbReference type="Gene3D" id="1.25.40.10">
    <property type="entry name" value="Tetratricopeptide repeat domain"/>
    <property type="match status" value="2"/>
</dbReference>
<evidence type="ECO:0000313" key="5">
    <source>
        <dbReference type="EMBL" id="PWJ40891.1"/>
    </source>
</evidence>
<dbReference type="Pfam" id="PF13174">
    <property type="entry name" value="TPR_6"/>
    <property type="match status" value="1"/>
</dbReference>
<feature type="repeat" description="TPR" evidence="1">
    <location>
        <begin position="157"/>
        <end position="190"/>
    </location>
</feature>
<dbReference type="InterPro" id="IPR011990">
    <property type="entry name" value="TPR-like_helical_dom_sf"/>
</dbReference>
<feature type="transmembrane region" description="Helical" evidence="3">
    <location>
        <begin position="48"/>
        <end position="67"/>
    </location>
</feature>
<keyword evidence="1" id="KW-0802">TPR repeat</keyword>
<evidence type="ECO:0000256" key="3">
    <source>
        <dbReference type="SAM" id="Phobius"/>
    </source>
</evidence>
<keyword evidence="6" id="KW-1185">Reference proteome</keyword>
<dbReference type="InterPro" id="IPR019734">
    <property type="entry name" value="TPR_rpt"/>
</dbReference>
<evidence type="ECO:0000256" key="2">
    <source>
        <dbReference type="SAM" id="MobiDB-lite"/>
    </source>
</evidence>
<reference evidence="5 6" key="1">
    <citation type="submission" date="2018-03" db="EMBL/GenBank/DDBJ databases">
        <title>Genomic Encyclopedia of Archaeal and Bacterial Type Strains, Phase II (KMG-II): from individual species to whole genera.</title>
        <authorList>
            <person name="Goeker M."/>
        </authorList>
    </citation>
    <scope>NUCLEOTIDE SEQUENCE [LARGE SCALE GENOMIC DNA]</scope>
    <source>
        <strain evidence="5 6">DSM 28229</strain>
    </source>
</reference>
<dbReference type="AlphaFoldDB" id="A0A315Z7J3"/>
<sequence>MKEKKENNQKQQPHQPTAAEEAMKSIESTEALQEELSRTQKFFDENKSLVTGVLGGICVLVVAYFGYNMYIEKQDQAAQAELSSAVFYMEKDSLQTALEGDGNYTSGLLAVADDFSSTPAGNLAHFYAGLSYLKLGEFDNAIAQLEKFSSSDLLVQARAYALIGDAYSEKQAYGDAISFYKKAADYKGNDEFTPVYLQKLAFAQEANSDKDAAAATYNTLIEEYPNSAESRDAKKYLAGLGL</sequence>
<dbReference type="Pfam" id="PF13181">
    <property type="entry name" value="TPR_8"/>
    <property type="match status" value="1"/>
</dbReference>
<feature type="domain" description="Ancillary SecYEG translocon subunit/Cell division coordinator CpoB TPR" evidence="4">
    <location>
        <begin position="41"/>
        <end position="149"/>
    </location>
</feature>
<feature type="region of interest" description="Disordered" evidence="2">
    <location>
        <begin position="1"/>
        <end position="25"/>
    </location>
</feature>
<organism evidence="5 6">
    <name type="scientific">Sediminitomix flava</name>
    <dbReference type="NCBI Taxonomy" id="379075"/>
    <lineage>
        <taxon>Bacteria</taxon>
        <taxon>Pseudomonadati</taxon>
        <taxon>Bacteroidota</taxon>
        <taxon>Cytophagia</taxon>
        <taxon>Cytophagales</taxon>
        <taxon>Flammeovirgaceae</taxon>
        <taxon>Sediminitomix</taxon>
    </lineage>
</organism>
<keyword evidence="3" id="KW-0472">Membrane</keyword>
<dbReference type="RefSeq" id="WP_245935625.1">
    <property type="nucleotide sequence ID" value="NZ_QGDO01000004.1"/>
</dbReference>
<dbReference type="SUPFAM" id="SSF48452">
    <property type="entry name" value="TPR-like"/>
    <property type="match status" value="1"/>
</dbReference>
<keyword evidence="3" id="KW-0812">Transmembrane</keyword>
<dbReference type="EMBL" id="QGDO01000004">
    <property type="protein sequence ID" value="PWJ40891.1"/>
    <property type="molecule type" value="Genomic_DNA"/>
</dbReference>
<dbReference type="SMART" id="SM00028">
    <property type="entry name" value="TPR"/>
    <property type="match status" value="2"/>
</dbReference>
<dbReference type="PROSITE" id="PS50005">
    <property type="entry name" value="TPR"/>
    <property type="match status" value="1"/>
</dbReference>
<dbReference type="InterPro" id="IPR018704">
    <property type="entry name" value="SecYEG/CpoB_TPR"/>
</dbReference>